<evidence type="ECO:0000259" key="3">
    <source>
        <dbReference type="Pfam" id="PF13359"/>
    </source>
</evidence>
<dbReference type="GO" id="GO:0046872">
    <property type="term" value="F:metal ion binding"/>
    <property type="evidence" value="ECO:0007669"/>
    <property type="project" value="UniProtKB-KW"/>
</dbReference>
<feature type="domain" description="DDE Tnp4" evidence="3">
    <location>
        <begin position="3"/>
        <end position="61"/>
    </location>
</feature>
<dbReference type="InterPro" id="IPR027806">
    <property type="entry name" value="HARBI1_dom"/>
</dbReference>
<keyword evidence="2" id="KW-0479">Metal-binding</keyword>
<name>A0A081AEC5_PHYNI</name>
<proteinExistence type="predicted"/>
<reference evidence="4 5" key="1">
    <citation type="submission" date="2013-11" db="EMBL/GenBank/DDBJ databases">
        <title>The Genome Sequence of Phytophthora parasitica P1976.</title>
        <authorList>
            <consortium name="The Broad Institute Genomics Platform"/>
            <person name="Russ C."/>
            <person name="Tyler B."/>
            <person name="Panabieres F."/>
            <person name="Shan W."/>
            <person name="Tripathy S."/>
            <person name="Grunwald N."/>
            <person name="Machado M."/>
            <person name="Johnson C.S."/>
            <person name="Walker B."/>
            <person name="Young S."/>
            <person name="Zeng Q."/>
            <person name="Gargeya S."/>
            <person name="Fitzgerald M."/>
            <person name="Haas B."/>
            <person name="Abouelleil A."/>
            <person name="Allen A.W."/>
            <person name="Alvarado L."/>
            <person name="Arachchi H.M."/>
            <person name="Berlin A.M."/>
            <person name="Chapman S.B."/>
            <person name="Gainer-Dewar J."/>
            <person name="Goldberg J."/>
            <person name="Griggs A."/>
            <person name="Gujja S."/>
            <person name="Hansen M."/>
            <person name="Howarth C."/>
            <person name="Imamovic A."/>
            <person name="Ireland A."/>
            <person name="Larimer J."/>
            <person name="McCowan C."/>
            <person name="Murphy C."/>
            <person name="Pearson M."/>
            <person name="Poon T.W."/>
            <person name="Priest M."/>
            <person name="Roberts A."/>
            <person name="Saif S."/>
            <person name="Shea T."/>
            <person name="Sisk P."/>
            <person name="Sykes S."/>
            <person name="Wortman J."/>
            <person name="Nusbaum C."/>
            <person name="Birren B."/>
        </authorList>
    </citation>
    <scope>NUCLEOTIDE SEQUENCE [LARGE SCALE GENOMIC DNA]</scope>
    <source>
        <strain evidence="4 5">P1976</strain>
    </source>
</reference>
<evidence type="ECO:0000313" key="5">
    <source>
        <dbReference type="Proteomes" id="UP000028582"/>
    </source>
</evidence>
<dbReference type="AlphaFoldDB" id="A0A081AEC5"/>
<dbReference type="EMBL" id="ANJA01001422">
    <property type="protein sequence ID" value="ETO77236.1"/>
    <property type="molecule type" value="Genomic_DNA"/>
</dbReference>
<gene>
    <name evidence="4" type="ORF">F444_07533</name>
</gene>
<comment type="cofactor">
    <cofactor evidence="1">
        <name>a divalent metal cation</name>
        <dbReference type="ChEBI" id="CHEBI:60240"/>
    </cofactor>
</comment>
<organism evidence="4 5">
    <name type="scientific">Phytophthora nicotianae P1976</name>
    <dbReference type="NCBI Taxonomy" id="1317066"/>
    <lineage>
        <taxon>Eukaryota</taxon>
        <taxon>Sar</taxon>
        <taxon>Stramenopiles</taxon>
        <taxon>Oomycota</taxon>
        <taxon>Peronosporomycetes</taxon>
        <taxon>Peronosporales</taxon>
        <taxon>Peronosporaceae</taxon>
        <taxon>Phytophthora</taxon>
    </lineage>
</organism>
<evidence type="ECO:0000256" key="1">
    <source>
        <dbReference type="ARBA" id="ARBA00001968"/>
    </source>
</evidence>
<evidence type="ECO:0000313" key="4">
    <source>
        <dbReference type="EMBL" id="ETO77236.1"/>
    </source>
</evidence>
<evidence type="ECO:0000256" key="2">
    <source>
        <dbReference type="ARBA" id="ARBA00022723"/>
    </source>
</evidence>
<accession>A0A081AEC5</accession>
<sequence length="62" mass="6994">MAAHAFKFQTVVAPDGIIHHIYGPVNGRRHDIYVLRESNLMSLLDDNPAYHNKLIYGDPAYG</sequence>
<protein>
    <recommendedName>
        <fullName evidence="3">DDE Tnp4 domain-containing protein</fullName>
    </recommendedName>
</protein>
<dbReference type="Pfam" id="PF13359">
    <property type="entry name" value="DDE_Tnp_4"/>
    <property type="match status" value="1"/>
</dbReference>
<dbReference type="Proteomes" id="UP000028582">
    <property type="component" value="Unassembled WGS sequence"/>
</dbReference>
<comment type="caution">
    <text evidence="4">The sequence shown here is derived from an EMBL/GenBank/DDBJ whole genome shotgun (WGS) entry which is preliminary data.</text>
</comment>